<dbReference type="AlphaFoldDB" id="A0A485LSS4"/>
<evidence type="ECO:0000313" key="3">
    <source>
        <dbReference type="Proteomes" id="UP000332933"/>
    </source>
</evidence>
<keyword evidence="3" id="KW-1185">Reference proteome</keyword>
<evidence type="ECO:0000313" key="1">
    <source>
        <dbReference type="EMBL" id="KAF0684340.1"/>
    </source>
</evidence>
<protein>
    <submittedName>
        <fullName evidence="2">Aste57867_23653 protein</fullName>
    </submittedName>
</protein>
<gene>
    <name evidence="2" type="primary">Aste57867_23653</name>
    <name evidence="1" type="ORF">As57867_023581</name>
    <name evidence="2" type="ORF">ASTE57867_23653</name>
</gene>
<organism evidence="2 3">
    <name type="scientific">Aphanomyces stellatus</name>
    <dbReference type="NCBI Taxonomy" id="120398"/>
    <lineage>
        <taxon>Eukaryota</taxon>
        <taxon>Sar</taxon>
        <taxon>Stramenopiles</taxon>
        <taxon>Oomycota</taxon>
        <taxon>Saprolegniomycetes</taxon>
        <taxon>Saprolegniales</taxon>
        <taxon>Verrucalvaceae</taxon>
        <taxon>Aphanomyces</taxon>
    </lineage>
</organism>
<dbReference type="Proteomes" id="UP000332933">
    <property type="component" value="Unassembled WGS sequence"/>
</dbReference>
<name>A0A485LSS4_9STRA</name>
<sequence>MATMQRIDVTSFEDAIPQLKDHLASVVIDEDDPAVLFKWNMVAMPLFLDAVNLLVAGADGNTAFPLWMQTFPPAVTFTSLTDDMFLYLATNPVNALAPVILAPNTLAAYTSIIGRMTRVEYHPFVQEAMAAVPPGMTLATTYFITDRTIVNFTPTGLSPSQPPFLQVFA</sequence>
<reference evidence="1" key="2">
    <citation type="submission" date="2019-06" db="EMBL/GenBank/DDBJ databases">
        <title>Genomics analysis of Aphanomyces spp. identifies a new class of oomycete effector associated with host adaptation.</title>
        <authorList>
            <person name="Gaulin E."/>
        </authorList>
    </citation>
    <scope>NUCLEOTIDE SEQUENCE</scope>
    <source>
        <strain evidence="1">CBS 578.67</strain>
    </source>
</reference>
<reference evidence="2 3" key="1">
    <citation type="submission" date="2019-03" db="EMBL/GenBank/DDBJ databases">
        <authorList>
            <person name="Gaulin E."/>
            <person name="Dumas B."/>
        </authorList>
    </citation>
    <scope>NUCLEOTIDE SEQUENCE [LARGE SCALE GENOMIC DNA]</scope>
    <source>
        <strain evidence="2">CBS 568.67</strain>
    </source>
</reference>
<dbReference type="EMBL" id="CAADRA010007318">
    <property type="protein sequence ID" value="VFU00298.1"/>
    <property type="molecule type" value="Genomic_DNA"/>
</dbReference>
<evidence type="ECO:0000313" key="2">
    <source>
        <dbReference type="EMBL" id="VFU00298.1"/>
    </source>
</evidence>
<dbReference type="EMBL" id="VJMH01007292">
    <property type="protein sequence ID" value="KAF0684340.1"/>
    <property type="molecule type" value="Genomic_DNA"/>
</dbReference>
<proteinExistence type="predicted"/>
<accession>A0A485LSS4</accession>
<dbReference type="OrthoDB" id="113557at2759"/>